<dbReference type="InterPro" id="IPR013783">
    <property type="entry name" value="Ig-like_fold"/>
</dbReference>
<keyword evidence="5" id="KW-0175">Coiled coil</keyword>
<dbReference type="InterPro" id="IPR003598">
    <property type="entry name" value="Ig_sub2"/>
</dbReference>
<evidence type="ECO:0000256" key="3">
    <source>
        <dbReference type="ARBA" id="ARBA00023157"/>
    </source>
</evidence>
<feature type="region of interest" description="Disordered" evidence="6">
    <location>
        <begin position="1916"/>
        <end position="1937"/>
    </location>
</feature>
<dbReference type="PANTHER" id="PTHR45080:SF8">
    <property type="entry name" value="IG-LIKE DOMAIN-CONTAINING PROTEIN"/>
    <property type="match status" value="1"/>
</dbReference>
<feature type="domain" description="Ig-like" evidence="7">
    <location>
        <begin position="1382"/>
        <end position="1490"/>
    </location>
</feature>
<dbReference type="Pfam" id="PF07679">
    <property type="entry name" value="I-set"/>
    <property type="match status" value="5"/>
</dbReference>
<dbReference type="PROSITE" id="PS50835">
    <property type="entry name" value="IG_LIKE"/>
    <property type="match status" value="8"/>
</dbReference>
<feature type="domain" description="Ig-like" evidence="7">
    <location>
        <begin position="1509"/>
        <end position="1609"/>
    </location>
</feature>
<protein>
    <recommendedName>
        <fullName evidence="7">Ig-like domain-containing protein</fullName>
    </recommendedName>
</protein>
<evidence type="ECO:0000259" key="7">
    <source>
        <dbReference type="PROSITE" id="PS50835"/>
    </source>
</evidence>
<keyword evidence="3" id="KW-1015">Disulfide bond</keyword>
<evidence type="ECO:0000256" key="1">
    <source>
        <dbReference type="ARBA" id="ARBA00022729"/>
    </source>
</evidence>
<gene>
    <name evidence="8" type="ORF">FBUS_05060</name>
</gene>
<keyword evidence="9" id="KW-1185">Reference proteome</keyword>
<dbReference type="GO" id="GO:0008046">
    <property type="term" value="F:axon guidance receptor activity"/>
    <property type="evidence" value="ECO:0007669"/>
    <property type="project" value="TreeGrafter"/>
</dbReference>
<feature type="compositionally biased region" description="Polar residues" evidence="6">
    <location>
        <begin position="721"/>
        <end position="736"/>
    </location>
</feature>
<evidence type="ECO:0000313" key="9">
    <source>
        <dbReference type="Proteomes" id="UP000728185"/>
    </source>
</evidence>
<name>A0A8E0RLK1_9TREM</name>
<dbReference type="FunFam" id="2.60.40.10:FF:000031">
    <property type="entry name" value="Myosin-binding protein C, slow type"/>
    <property type="match status" value="1"/>
</dbReference>
<proteinExistence type="predicted"/>
<feature type="compositionally biased region" description="Basic and acidic residues" evidence="6">
    <location>
        <begin position="346"/>
        <end position="376"/>
    </location>
</feature>
<evidence type="ECO:0000313" key="8">
    <source>
        <dbReference type="EMBL" id="KAA0183468.1"/>
    </source>
</evidence>
<dbReference type="SUPFAM" id="SSF48726">
    <property type="entry name" value="Immunoglobulin"/>
    <property type="match status" value="7"/>
</dbReference>
<dbReference type="EMBL" id="LUCM01011780">
    <property type="protein sequence ID" value="KAA0183468.1"/>
    <property type="molecule type" value="Genomic_DNA"/>
</dbReference>
<feature type="compositionally biased region" description="Polar residues" evidence="6">
    <location>
        <begin position="770"/>
        <end position="779"/>
    </location>
</feature>
<feature type="region of interest" description="Disordered" evidence="6">
    <location>
        <begin position="1788"/>
        <end position="1809"/>
    </location>
</feature>
<dbReference type="PANTHER" id="PTHR45080">
    <property type="entry name" value="CONTACTIN 5"/>
    <property type="match status" value="1"/>
</dbReference>
<evidence type="ECO:0000256" key="4">
    <source>
        <dbReference type="ARBA" id="ARBA00023319"/>
    </source>
</evidence>
<dbReference type="InterPro" id="IPR050958">
    <property type="entry name" value="Cell_Adh-Cytoskel_Orgn"/>
</dbReference>
<keyword evidence="1" id="KW-0732">Signal</keyword>
<dbReference type="OrthoDB" id="5969272at2759"/>
<feature type="domain" description="Ig-like" evidence="7">
    <location>
        <begin position="1264"/>
        <end position="1359"/>
    </location>
</feature>
<reference evidence="8" key="1">
    <citation type="submission" date="2019-05" db="EMBL/GenBank/DDBJ databases">
        <title>Annotation for the trematode Fasciolopsis buski.</title>
        <authorList>
            <person name="Choi Y.-J."/>
        </authorList>
    </citation>
    <scope>NUCLEOTIDE SEQUENCE</scope>
    <source>
        <strain evidence="8">HT</strain>
        <tissue evidence="8">Whole worm</tissue>
    </source>
</reference>
<dbReference type="SMART" id="SM00408">
    <property type="entry name" value="IGc2"/>
    <property type="match status" value="5"/>
</dbReference>
<evidence type="ECO:0000256" key="6">
    <source>
        <dbReference type="SAM" id="MobiDB-lite"/>
    </source>
</evidence>
<feature type="domain" description="Ig-like" evidence="7">
    <location>
        <begin position="1028"/>
        <end position="1154"/>
    </location>
</feature>
<organism evidence="8 9">
    <name type="scientific">Fasciolopsis buskii</name>
    <dbReference type="NCBI Taxonomy" id="27845"/>
    <lineage>
        <taxon>Eukaryota</taxon>
        <taxon>Metazoa</taxon>
        <taxon>Spiralia</taxon>
        <taxon>Lophotrochozoa</taxon>
        <taxon>Platyhelminthes</taxon>
        <taxon>Trematoda</taxon>
        <taxon>Digenea</taxon>
        <taxon>Plagiorchiida</taxon>
        <taxon>Echinostomata</taxon>
        <taxon>Echinostomatoidea</taxon>
        <taxon>Fasciolidae</taxon>
        <taxon>Fasciolopsis</taxon>
    </lineage>
</organism>
<accession>A0A8E0RLK1</accession>
<feature type="domain" description="Ig-like" evidence="7">
    <location>
        <begin position="1675"/>
        <end position="1764"/>
    </location>
</feature>
<dbReference type="GO" id="GO:0050808">
    <property type="term" value="P:synapse organization"/>
    <property type="evidence" value="ECO:0007669"/>
    <property type="project" value="TreeGrafter"/>
</dbReference>
<dbReference type="FunFam" id="2.60.40.10:FF:001223">
    <property type="entry name" value="Sidekick cell adhesion molecule 1"/>
    <property type="match status" value="1"/>
</dbReference>
<feature type="compositionally biased region" description="Pro residues" evidence="6">
    <location>
        <begin position="754"/>
        <end position="768"/>
    </location>
</feature>
<feature type="compositionally biased region" description="Basic residues" evidence="6">
    <location>
        <begin position="1916"/>
        <end position="1925"/>
    </location>
</feature>
<dbReference type="Gene3D" id="2.60.40.10">
    <property type="entry name" value="Immunoglobulins"/>
    <property type="match status" value="7"/>
</dbReference>
<feature type="compositionally biased region" description="Basic and acidic residues" evidence="6">
    <location>
        <begin position="1788"/>
        <end position="1804"/>
    </location>
</feature>
<feature type="region of interest" description="Disordered" evidence="6">
    <location>
        <begin position="392"/>
        <end position="459"/>
    </location>
</feature>
<dbReference type="GO" id="GO:0007156">
    <property type="term" value="P:homophilic cell adhesion via plasma membrane adhesion molecules"/>
    <property type="evidence" value="ECO:0007669"/>
    <property type="project" value="TreeGrafter"/>
</dbReference>
<feature type="domain" description="Ig-like" evidence="7">
    <location>
        <begin position="924"/>
        <end position="1019"/>
    </location>
</feature>
<feature type="region of interest" description="Disordered" evidence="6">
    <location>
        <begin position="1977"/>
        <end position="2016"/>
    </location>
</feature>
<evidence type="ECO:0000256" key="2">
    <source>
        <dbReference type="ARBA" id="ARBA00022737"/>
    </source>
</evidence>
<keyword evidence="4" id="KW-0393">Immunoglobulin domain</keyword>
<dbReference type="GO" id="GO:0005886">
    <property type="term" value="C:plasma membrane"/>
    <property type="evidence" value="ECO:0007669"/>
    <property type="project" value="TreeGrafter"/>
</dbReference>
<dbReference type="GO" id="GO:0043025">
    <property type="term" value="C:neuronal cell body"/>
    <property type="evidence" value="ECO:0007669"/>
    <property type="project" value="TreeGrafter"/>
</dbReference>
<comment type="caution">
    <text evidence="8">The sequence shown here is derived from an EMBL/GenBank/DDBJ whole genome shotgun (WGS) entry which is preliminary data.</text>
</comment>
<feature type="region of interest" description="Disordered" evidence="6">
    <location>
        <begin position="320"/>
        <end position="376"/>
    </location>
</feature>
<keyword evidence="2" id="KW-0677">Repeat</keyword>
<dbReference type="SMART" id="SM00409">
    <property type="entry name" value="IG"/>
    <property type="match status" value="7"/>
</dbReference>
<evidence type="ECO:0000256" key="5">
    <source>
        <dbReference type="SAM" id="Coils"/>
    </source>
</evidence>
<feature type="coiled-coil region" evidence="5">
    <location>
        <begin position="612"/>
        <end position="639"/>
    </location>
</feature>
<dbReference type="CDD" id="cd00096">
    <property type="entry name" value="Ig"/>
    <property type="match status" value="1"/>
</dbReference>
<dbReference type="GO" id="GO:0030424">
    <property type="term" value="C:axon"/>
    <property type="evidence" value="ECO:0007669"/>
    <property type="project" value="TreeGrafter"/>
</dbReference>
<feature type="compositionally biased region" description="Basic and acidic residues" evidence="6">
    <location>
        <begin position="788"/>
        <end position="797"/>
    </location>
</feature>
<dbReference type="InterPro" id="IPR036179">
    <property type="entry name" value="Ig-like_dom_sf"/>
</dbReference>
<feature type="compositionally biased region" description="Low complexity" evidence="6">
    <location>
        <begin position="402"/>
        <end position="412"/>
    </location>
</feature>
<sequence>MVQNYVDRLNKRTFFVVSCYTYFHLVEELWRALENLQKRSKEVNTYKLSSIKHAIEEIEVGIGRCKIQINQVAHELDRLRVILTSSDPSYLEQLEINFDESCKTVSERLQELRIRKLTLKKHSKLLSRVQEYLLEAARSPVAFDKVCGSSSVSESIPVPNESQREQLESVQRQFQEAKALGIALVEKIPKGLIVNDPIFVGPAISEVSRLIRLKLYTLWLKIREYQYLVLGQNTPDPTTPGELGLENMHPMVRSRSTNSTFKRRDSSFDIDLEVQNSPLFSSANYGAARNKRSPIYHSSRMFLSPYSRNYDPTDLAEVRESRTFSAPSTPPHKTTDHPTGRSPIQEVDHLSFHSDRRREKLPTHKSEFQNLKDESDSKNAIQFSRLYFDSNGGTRGRNTCKSQESGGSSLIGSGSGDSRDNQETSGRQWSRKTEPAGLKMHTTEKLKSEPMPNGSDLRPLKLNPMNIRIKDLCSDLNECRSRLYDLVNSTCLSLTQSANNLVELEEKNEFDWTAVVSENDMCRITLICEETAGMNTTLPAQEKFISALLKEVKKEPNHEFGPAVEDVEALWTIYQQHLGTFYDFIELLEKGYRLLPRVGEFRSKQMEFFSGKKQTLAVLSNFQKEGEDLEREIAELIETERLSWCAEQVRCQMNVRPKLNWLIRLLQRERHKIKDMMDDLDLILSNMRTDSSMETVDLGALLPISPTLLEGGRDSAMQPGTRDQSQRAGHSTSLGTLTKLMAESKSSIDRDGTPTPPFPAENPPPIPPRSTVSRASSGVSAPHLSEPLGKDDGESFRRQDSRDLFTEPYARTSWLFKQHLNNVICLPGDEVTFFCSFIGPKSPSELDVQWTFRPIVPTEGKLAYGHKQYIPNKQDNVKQETDLTYARLTLKSVDARRAGLYTVRVTNPKIHTTMKSSATLQVTPQITKNVDDIRVRVLKSETGLLEPVVLTVGYNGFITTPHVQWSYAGKPVDRGVWQLRTDLNESSIFSNILHLCDQGVYECQIVDSQTGFEMKSVGSLKVEPARQPSARSALMIGENTAAGCVHDGQPLTMRCPLDPKIRLSDCTIEWLQNGKVIYSFTPQRQTAMDKKNKFSRNPINRDHQFQCGQTVWRTYVSDGTCALATNTVHQTDTGTFTCRVYTQDQVYESEGDVTILSGLSFSQPLRQMSVQTGQPVTLFCQLGQSAEQSDTDRMRVKWFRNDELLTPSRCLRMGVQLHSIDGRLSLTIQRVSRTHAGRYRCEVGCGTGTVSTQCDLEVNELVAPKIVSTKIEPAELLHINQTARISVAFSAQPVPNLVWLKNNQLLPVSDSKSYQVETHQTECSLVIKNVQEEDSGVYQLQITNEAGSTEASVVMRVVSSRQAVVEPLIEPSLHALTGKPAPQTQTNTMADAHTGEMFLLEPSNVRALSGETVFLICILQKQQNPVVIEWFHNGNKINWMKGETYRFHLDRPREQIYQLEIKKITKAHAGPYKVRIVQRESASSHREGLVLDEADCWVTVDDPTDFDHPQEVFHPAQMDGGLVPKLVVKPGAPFKLSCYVAGSPPPAFCWLKDGMLVDPAEYNDYEISGLDSIYQLAVPRADPKHSGEWTLVCYNAYGVTTTSSTVVVSSTANLPSGIRDTAFGVSETDADKVSMDLPPPPPHVEVDGDLYTQKTDEPLDSLHMRQPTSSLMEPPEFKSVFTDVACRTGETVRLHCIITGCPTPSVHWALNGKHGDSGDSRRRLICHGDSYTLVIKDATLNDSGRYSLTAENIIGVATCSALLAVCAYPMSRPTSAMSEPALLTLSGDEHATSSRTIGRERHDSGTQTPTNHRVAIIRSVSMSPFEMHTRDHSFLHSSHQSTCRNCSHVFDVMYDADPMECTSRLAISLRIYEKSAGHDRLMKIRSFVIWKLNYLRRSVGLFRFYTQWQAPSLRRRRHARSRSHRVPTGTSHLTRVRSEGSLVHRCPVCHTVMTPASTVSEPRLGCVHSTRVTERIVRYEPIDRQSRQRDEGPEPSDARRYKTDSHQRHSHSSERVVYETVQPPVLRARTRRQSSQSAVSERQIPIRVLSSAPVTKTRTHIIREYSMPVSPTKLDAPEVAESQFSVVESSDGEGSP</sequence>
<feature type="region of interest" description="Disordered" evidence="6">
    <location>
        <begin position="709"/>
        <end position="797"/>
    </location>
</feature>
<feature type="domain" description="Ig-like" evidence="7">
    <location>
        <begin position="808"/>
        <end position="921"/>
    </location>
</feature>
<dbReference type="InterPro" id="IPR003599">
    <property type="entry name" value="Ig_sub"/>
</dbReference>
<dbReference type="InterPro" id="IPR013098">
    <property type="entry name" value="Ig_I-set"/>
</dbReference>
<feature type="domain" description="Ig-like" evidence="7">
    <location>
        <begin position="1157"/>
        <end position="1257"/>
    </location>
</feature>
<dbReference type="Proteomes" id="UP000728185">
    <property type="component" value="Unassembled WGS sequence"/>
</dbReference>
<dbReference type="InterPro" id="IPR007110">
    <property type="entry name" value="Ig-like_dom"/>
</dbReference>